<dbReference type="Proteomes" id="UP000320799">
    <property type="component" value="Segment"/>
</dbReference>
<protein>
    <submittedName>
        <fullName evidence="1">Uncharacterized protein</fullName>
    </submittedName>
</protein>
<sequence>MNATSKLVALTQALAHVGQLKGQLEDIADECGVDSEALSQALQDFYNAVVDKKQQARAASIESVKALKSLSETGTNRQAGPRAKKRRIDENVSANLAEAIKTFKAHTTYIRMYRAPLQSNKYGIGNVRVKFYGAYINQVSLVGKLAKLGFKMVTQANVENFQCASLMLVAKSFKTADTGWIAITK</sequence>
<proteinExistence type="predicted"/>
<reference evidence="1 2" key="1">
    <citation type="submission" date="2019-06" db="EMBL/GenBank/DDBJ databases">
        <authorList>
            <person name="Kincaid V.D."/>
            <person name="Fuller A."/>
            <person name="Hodges K."/>
            <person name="Bansal M."/>
            <person name="Essig J."/>
            <person name="Johnson A."/>
        </authorList>
    </citation>
    <scope>NUCLEOTIDE SEQUENCE [LARGE SCALE GENOMIC DNA]</scope>
</reference>
<dbReference type="RefSeq" id="YP_009903670.1">
    <property type="nucleotide sequence ID" value="NC_049849.1"/>
</dbReference>
<dbReference type="EMBL" id="MN094788">
    <property type="protein sequence ID" value="QDH83489.1"/>
    <property type="molecule type" value="Genomic_DNA"/>
</dbReference>
<accession>A0A514CSM9</accession>
<name>A0A514CSM9_9CAUD</name>
<keyword evidence="2" id="KW-1185">Reference proteome</keyword>
<dbReference type="GeneID" id="56135946"/>
<organism evidence="1 2">
    <name type="scientific">Achromobacter phage Motura</name>
    <dbReference type="NCBI Taxonomy" id="2591403"/>
    <lineage>
        <taxon>Viruses</taxon>
        <taxon>Duplodnaviria</taxon>
        <taxon>Heunggongvirae</taxon>
        <taxon>Uroviricota</taxon>
        <taxon>Caudoviricetes</taxon>
        <taxon>Moturavirus</taxon>
        <taxon>Moturavirus motura</taxon>
    </lineage>
</organism>
<evidence type="ECO:0000313" key="1">
    <source>
        <dbReference type="EMBL" id="QDH83489.1"/>
    </source>
</evidence>
<dbReference type="KEGG" id="vg:56135946"/>
<evidence type="ECO:0000313" key="2">
    <source>
        <dbReference type="Proteomes" id="UP000320799"/>
    </source>
</evidence>